<dbReference type="EMBL" id="CM004395">
    <property type="protein sequence ID" value="KAG8647912.1"/>
    <property type="molecule type" value="Genomic_DNA"/>
</dbReference>
<proteinExistence type="predicted"/>
<name>A0ACB7H5B5_MANES</name>
<keyword evidence="2" id="KW-1185">Reference proteome</keyword>
<evidence type="ECO:0000313" key="2">
    <source>
        <dbReference type="Proteomes" id="UP000091857"/>
    </source>
</evidence>
<evidence type="ECO:0000313" key="1">
    <source>
        <dbReference type="EMBL" id="KAG8647912.1"/>
    </source>
</evidence>
<gene>
    <name evidence="1" type="ORF">MANES_09G124750v8</name>
</gene>
<dbReference type="Proteomes" id="UP000091857">
    <property type="component" value="Chromosome 9"/>
</dbReference>
<organism evidence="1 2">
    <name type="scientific">Manihot esculenta</name>
    <name type="common">Cassava</name>
    <name type="synonym">Jatropha manihot</name>
    <dbReference type="NCBI Taxonomy" id="3983"/>
    <lineage>
        <taxon>Eukaryota</taxon>
        <taxon>Viridiplantae</taxon>
        <taxon>Streptophyta</taxon>
        <taxon>Embryophyta</taxon>
        <taxon>Tracheophyta</taxon>
        <taxon>Spermatophyta</taxon>
        <taxon>Magnoliopsida</taxon>
        <taxon>eudicotyledons</taxon>
        <taxon>Gunneridae</taxon>
        <taxon>Pentapetalae</taxon>
        <taxon>rosids</taxon>
        <taxon>fabids</taxon>
        <taxon>Malpighiales</taxon>
        <taxon>Euphorbiaceae</taxon>
        <taxon>Crotonoideae</taxon>
        <taxon>Manihoteae</taxon>
        <taxon>Manihot</taxon>
    </lineage>
</organism>
<accession>A0ACB7H5B5</accession>
<comment type="caution">
    <text evidence="1">The sequence shown here is derived from an EMBL/GenBank/DDBJ whole genome shotgun (WGS) entry which is preliminary data.</text>
</comment>
<protein>
    <submittedName>
        <fullName evidence="1">Uncharacterized protein</fullName>
    </submittedName>
</protein>
<reference evidence="2" key="1">
    <citation type="journal article" date="2016" name="Nat. Biotechnol.">
        <title>Sequencing wild and cultivated cassava and related species reveals extensive interspecific hybridization and genetic diversity.</title>
        <authorList>
            <person name="Bredeson J.V."/>
            <person name="Lyons J.B."/>
            <person name="Prochnik S.E."/>
            <person name="Wu G.A."/>
            <person name="Ha C.M."/>
            <person name="Edsinger-Gonzales E."/>
            <person name="Grimwood J."/>
            <person name="Schmutz J."/>
            <person name="Rabbi I.Y."/>
            <person name="Egesi C."/>
            <person name="Nauluvula P."/>
            <person name="Lebot V."/>
            <person name="Ndunguru J."/>
            <person name="Mkamilo G."/>
            <person name="Bart R.S."/>
            <person name="Setter T.L."/>
            <person name="Gleadow R.M."/>
            <person name="Kulakow P."/>
            <person name="Ferguson M.E."/>
            <person name="Rounsley S."/>
            <person name="Rokhsar D.S."/>
        </authorList>
    </citation>
    <scope>NUCLEOTIDE SEQUENCE [LARGE SCALE GENOMIC DNA]</scope>
    <source>
        <strain evidence="2">cv. AM560-2</strain>
    </source>
</reference>
<sequence>MIICLFARKVSCFEILVGLGLLHNCGYLRKNGSKASEPQACKSVLGHHLVLYLRTRTGT</sequence>